<comment type="subcellular location">
    <subcellularLocation>
        <location evidence="1 12">Cell membrane</location>
        <topology evidence="1 12">Multi-pass membrane protein</topology>
    </subcellularLocation>
</comment>
<gene>
    <name evidence="12" type="primary">uppP</name>
    <name evidence="13" type="ORF">GRX03_02120</name>
</gene>
<keyword evidence="8 12" id="KW-1133">Transmembrane helix</keyword>
<feature type="transmembrane region" description="Helical" evidence="12">
    <location>
        <begin position="122"/>
        <end position="141"/>
    </location>
</feature>
<keyword evidence="6 12" id="KW-0812">Transmembrane</keyword>
<feature type="transmembrane region" description="Helical" evidence="12">
    <location>
        <begin position="251"/>
        <end position="275"/>
    </location>
</feature>
<comment type="caution">
    <text evidence="13">The sequence shown here is derived from an EMBL/GenBank/DDBJ whole genome shotgun (WGS) entry which is preliminary data.</text>
</comment>
<evidence type="ECO:0000313" key="13">
    <source>
        <dbReference type="EMBL" id="MXR50404.1"/>
    </source>
</evidence>
<keyword evidence="5 12" id="KW-1003">Cell membrane</keyword>
<dbReference type="GO" id="GO:0050380">
    <property type="term" value="F:undecaprenyl-diphosphatase activity"/>
    <property type="evidence" value="ECO:0007669"/>
    <property type="project" value="UniProtKB-UniRule"/>
</dbReference>
<proteinExistence type="inferred from homology"/>
<keyword evidence="9 12" id="KW-0472">Membrane</keyword>
<dbReference type="EMBL" id="WUUT01000001">
    <property type="protein sequence ID" value="MXR50404.1"/>
    <property type="molecule type" value="Genomic_DNA"/>
</dbReference>
<evidence type="ECO:0000256" key="11">
    <source>
        <dbReference type="ARBA" id="ARBA00047594"/>
    </source>
</evidence>
<feature type="transmembrane region" description="Helical" evidence="12">
    <location>
        <begin position="88"/>
        <end position="110"/>
    </location>
</feature>
<evidence type="ECO:0000256" key="1">
    <source>
        <dbReference type="ARBA" id="ARBA00004651"/>
    </source>
</evidence>
<accession>A0A6B0SXZ1</accession>
<dbReference type="Proteomes" id="UP000466535">
    <property type="component" value="Unassembled WGS sequence"/>
</dbReference>
<dbReference type="GO" id="GO:0005886">
    <property type="term" value="C:plasma membrane"/>
    <property type="evidence" value="ECO:0007669"/>
    <property type="project" value="UniProtKB-SubCell"/>
</dbReference>
<dbReference type="InterPro" id="IPR003824">
    <property type="entry name" value="UppP"/>
</dbReference>
<comment type="function">
    <text evidence="12">Catalyzes the dephosphorylation of undecaprenyl diphosphate (UPP).</text>
</comment>
<evidence type="ECO:0000256" key="5">
    <source>
        <dbReference type="ARBA" id="ARBA00022475"/>
    </source>
</evidence>
<reference evidence="13 14" key="1">
    <citation type="submission" date="2019-12" db="EMBL/GenBank/DDBJ databases">
        <title>Isolation and characterization of three novel carbon monoxide-oxidizing members of Halobacteria from salione crusts and soils.</title>
        <authorList>
            <person name="Myers M.R."/>
            <person name="King G.M."/>
        </authorList>
    </citation>
    <scope>NUCLEOTIDE SEQUENCE [LARGE SCALE GENOMIC DNA]</scope>
    <source>
        <strain evidence="13 14">WSH3</strain>
    </source>
</reference>
<evidence type="ECO:0000256" key="9">
    <source>
        <dbReference type="ARBA" id="ARBA00023136"/>
    </source>
</evidence>
<name>A0A6B0SXZ1_9EURY</name>
<feature type="transmembrane region" description="Helical" evidence="12">
    <location>
        <begin position="225"/>
        <end position="245"/>
    </location>
</feature>
<evidence type="ECO:0000256" key="10">
    <source>
        <dbReference type="ARBA" id="ARBA00032707"/>
    </source>
</evidence>
<keyword evidence="7 12" id="KW-0378">Hydrolase</keyword>
<feature type="transmembrane region" description="Helical" evidence="12">
    <location>
        <begin position="6"/>
        <end position="24"/>
    </location>
</feature>
<organism evidence="13 14">
    <name type="scientific">Halovenus carboxidivorans</name>
    <dbReference type="NCBI Taxonomy" id="2692199"/>
    <lineage>
        <taxon>Archaea</taxon>
        <taxon>Methanobacteriati</taxon>
        <taxon>Methanobacteriota</taxon>
        <taxon>Stenosarchaea group</taxon>
        <taxon>Halobacteria</taxon>
        <taxon>Halobacteriales</taxon>
        <taxon>Haloarculaceae</taxon>
        <taxon>Halovenus</taxon>
    </lineage>
</organism>
<feature type="transmembrane region" description="Helical" evidence="12">
    <location>
        <begin position="192"/>
        <end position="213"/>
    </location>
</feature>
<keyword evidence="14" id="KW-1185">Reference proteome</keyword>
<dbReference type="PANTHER" id="PTHR30622:SF2">
    <property type="entry name" value="UNDECAPRENYL-DIPHOSPHATASE"/>
    <property type="match status" value="1"/>
</dbReference>
<dbReference type="AlphaFoldDB" id="A0A6B0SXZ1"/>
<evidence type="ECO:0000256" key="7">
    <source>
        <dbReference type="ARBA" id="ARBA00022801"/>
    </source>
</evidence>
<evidence type="ECO:0000256" key="4">
    <source>
        <dbReference type="ARBA" id="ARBA00021581"/>
    </source>
</evidence>
<comment type="catalytic activity">
    <reaction evidence="11 12">
        <text>di-trans,octa-cis-undecaprenyl diphosphate + H2O = di-trans,octa-cis-undecaprenyl phosphate + phosphate + H(+)</text>
        <dbReference type="Rhea" id="RHEA:28094"/>
        <dbReference type="ChEBI" id="CHEBI:15377"/>
        <dbReference type="ChEBI" id="CHEBI:15378"/>
        <dbReference type="ChEBI" id="CHEBI:43474"/>
        <dbReference type="ChEBI" id="CHEBI:58405"/>
        <dbReference type="ChEBI" id="CHEBI:60392"/>
        <dbReference type="EC" id="3.6.1.27"/>
    </reaction>
</comment>
<evidence type="ECO:0000256" key="12">
    <source>
        <dbReference type="HAMAP-Rule" id="MF_01006"/>
    </source>
</evidence>
<comment type="similarity">
    <text evidence="2 12">Belongs to the UppP family.</text>
</comment>
<evidence type="ECO:0000256" key="8">
    <source>
        <dbReference type="ARBA" id="ARBA00022989"/>
    </source>
</evidence>
<sequence>MTETDLVVAVLAGIIQGVVEWLPVSSSGNLSLFLSVVGTDPAVATQLALFMQIGTTLSAATYYREEITAATRSVPGWRPRAAYAEENALVSYIVVATVFTGVVGIPLYIFAVDLAGQLTGGVFIAAIGVLLLLTGLVQIASESVSMGGRETPTLVDSVLVGAVQGLAILPGISRSGMTSSALLFRSYEPPAAFNLSFLLSIPASVGAAVLTIADAGGLPGISPTAALLALGISAVVGYLTIDLLLRVVERIPFWLVCFVLGALAIVGGGLVSVAVA</sequence>
<dbReference type="PANTHER" id="PTHR30622">
    <property type="entry name" value="UNDECAPRENYL-DIPHOSPHATASE"/>
    <property type="match status" value="1"/>
</dbReference>
<evidence type="ECO:0000256" key="3">
    <source>
        <dbReference type="ARBA" id="ARBA00012374"/>
    </source>
</evidence>
<protein>
    <recommendedName>
        <fullName evidence="4 12">Undecaprenyl-diphosphatase</fullName>
        <ecNumber evidence="3 12">3.6.1.27</ecNumber>
    </recommendedName>
    <alternativeName>
        <fullName evidence="10 12">Undecaprenyl pyrophosphate phosphatase</fullName>
    </alternativeName>
</protein>
<dbReference type="HAMAP" id="MF_01006">
    <property type="entry name" value="Undec_diphosphatase"/>
    <property type="match status" value="1"/>
</dbReference>
<dbReference type="EC" id="3.6.1.27" evidence="3 12"/>
<dbReference type="RefSeq" id="WP_368277903.1">
    <property type="nucleotide sequence ID" value="NZ_WUUT01000001.1"/>
</dbReference>
<evidence type="ECO:0000256" key="6">
    <source>
        <dbReference type="ARBA" id="ARBA00022692"/>
    </source>
</evidence>
<dbReference type="Pfam" id="PF02673">
    <property type="entry name" value="BacA"/>
    <property type="match status" value="1"/>
</dbReference>
<evidence type="ECO:0000313" key="14">
    <source>
        <dbReference type="Proteomes" id="UP000466535"/>
    </source>
</evidence>
<evidence type="ECO:0000256" key="2">
    <source>
        <dbReference type="ARBA" id="ARBA00010621"/>
    </source>
</evidence>